<dbReference type="GO" id="GO:0005789">
    <property type="term" value="C:endoplasmic reticulum membrane"/>
    <property type="evidence" value="ECO:0007669"/>
    <property type="project" value="UniProtKB-SubCell"/>
</dbReference>
<evidence type="ECO:0000256" key="4">
    <source>
        <dbReference type="ARBA" id="ARBA00022824"/>
    </source>
</evidence>
<dbReference type="Gene3D" id="3.40.30.10">
    <property type="entry name" value="Glutaredoxin"/>
    <property type="match status" value="1"/>
</dbReference>
<accession>A0A1A9V0G5</accession>
<feature type="region of interest" description="Disordered" evidence="9">
    <location>
        <begin position="247"/>
        <end position="347"/>
    </location>
</feature>
<evidence type="ECO:0000256" key="8">
    <source>
        <dbReference type="ARBA" id="ARBA00023284"/>
    </source>
</evidence>
<keyword evidence="7" id="KW-1015">Disulfide bond</keyword>
<keyword evidence="4" id="KW-0256">Endoplasmic reticulum</keyword>
<dbReference type="PANTHER" id="PTHR46107:SF3">
    <property type="entry name" value="THIOREDOXIN DOMAIN-CONTAINING PROTEIN"/>
    <property type="match status" value="1"/>
</dbReference>
<reference evidence="12" key="1">
    <citation type="submission" date="2020-05" db="UniProtKB">
        <authorList>
            <consortium name="EnsemblMetazoa"/>
        </authorList>
    </citation>
    <scope>IDENTIFICATION</scope>
    <source>
        <strain evidence="12">TTRI</strain>
    </source>
</reference>
<dbReference type="AlphaFoldDB" id="A0A1A9V0G5"/>
<evidence type="ECO:0000256" key="7">
    <source>
        <dbReference type="ARBA" id="ARBA00023157"/>
    </source>
</evidence>
<keyword evidence="10" id="KW-0472">Membrane</keyword>
<keyword evidence="13" id="KW-1185">Reference proteome</keyword>
<feature type="transmembrane region" description="Helical" evidence="10">
    <location>
        <begin position="206"/>
        <end position="234"/>
    </location>
</feature>
<evidence type="ECO:0000256" key="3">
    <source>
        <dbReference type="ARBA" id="ARBA00022729"/>
    </source>
</evidence>
<proteinExistence type="predicted"/>
<feature type="domain" description="Thioredoxin" evidence="11">
    <location>
        <begin position="35"/>
        <end position="160"/>
    </location>
</feature>
<evidence type="ECO:0000313" key="13">
    <source>
        <dbReference type="Proteomes" id="UP000078200"/>
    </source>
</evidence>
<sequence length="347" mass="39147">MEKIYIFLSGGGGGGVMQQRCWAFLVIFLVSGFAVALTQAIPETGTVSGNGDMRHKEAVIELTENNWCLMLKGEWMVEFFATWCSVCKNLAPAWKRFAVASVDLGVDVAKIDVLTSTSLSERFFITALPTIYHVKDGEFRQYRGSREFDALIHFIKQKQWSKLEPMSAWKKPDTLYMSILSYIFEFLDTLKELNVFLQEVYGLPTWAAYAFFAIATIFVGAALGLVLVCVIDFFHLSEKTQRQSFWEAKEKQQNGTEDIANDEIEDEEINENEEDEEGTVAGEEQNDDIEDVSSSDGEKNSPSESEDTDSEKNKTEATKIKDEKSSEEKSATTSSSEVRKRKPRKAD</sequence>
<feature type="compositionally biased region" description="Acidic residues" evidence="9">
    <location>
        <begin position="259"/>
        <end position="293"/>
    </location>
</feature>
<evidence type="ECO:0000256" key="6">
    <source>
        <dbReference type="ARBA" id="ARBA00022989"/>
    </source>
</evidence>
<dbReference type="InterPro" id="IPR052454">
    <property type="entry name" value="TMX_domain-containing"/>
</dbReference>
<evidence type="ECO:0000256" key="9">
    <source>
        <dbReference type="SAM" id="MobiDB-lite"/>
    </source>
</evidence>
<keyword evidence="6 10" id="KW-1133">Transmembrane helix</keyword>
<dbReference type="STRING" id="7395.A0A1A9V0G5"/>
<dbReference type="EnsemblMetazoa" id="GAUT021720-RA">
    <property type="protein sequence ID" value="GAUT021720-PA"/>
    <property type="gene ID" value="GAUT021720"/>
</dbReference>
<feature type="transmembrane region" description="Helical" evidence="10">
    <location>
        <begin position="21"/>
        <end position="41"/>
    </location>
</feature>
<protein>
    <recommendedName>
        <fullName evidence="11">Thioredoxin domain-containing protein</fullName>
    </recommendedName>
</protein>
<evidence type="ECO:0000256" key="5">
    <source>
        <dbReference type="ARBA" id="ARBA00022982"/>
    </source>
</evidence>
<evidence type="ECO:0000313" key="12">
    <source>
        <dbReference type="EnsemblMetazoa" id="GAUT021720-PA"/>
    </source>
</evidence>
<keyword evidence="3" id="KW-0732">Signal</keyword>
<organism evidence="12 13">
    <name type="scientific">Glossina austeni</name>
    <name type="common">Savannah tsetse fly</name>
    <dbReference type="NCBI Taxonomy" id="7395"/>
    <lineage>
        <taxon>Eukaryota</taxon>
        <taxon>Metazoa</taxon>
        <taxon>Ecdysozoa</taxon>
        <taxon>Arthropoda</taxon>
        <taxon>Hexapoda</taxon>
        <taxon>Insecta</taxon>
        <taxon>Pterygota</taxon>
        <taxon>Neoptera</taxon>
        <taxon>Endopterygota</taxon>
        <taxon>Diptera</taxon>
        <taxon>Brachycera</taxon>
        <taxon>Muscomorpha</taxon>
        <taxon>Hippoboscoidea</taxon>
        <taxon>Glossinidae</taxon>
        <taxon>Glossina</taxon>
    </lineage>
</organism>
<dbReference type="PANTHER" id="PTHR46107">
    <property type="entry name" value="DUMPY: SHORTER THAN WILD-TYPE"/>
    <property type="match status" value="1"/>
</dbReference>
<dbReference type="GO" id="GO:0015036">
    <property type="term" value="F:disulfide oxidoreductase activity"/>
    <property type="evidence" value="ECO:0007669"/>
    <property type="project" value="TreeGrafter"/>
</dbReference>
<name>A0A1A9V0G5_GLOAU</name>
<dbReference type="PROSITE" id="PS51352">
    <property type="entry name" value="THIOREDOXIN_2"/>
    <property type="match status" value="1"/>
</dbReference>
<evidence type="ECO:0000256" key="1">
    <source>
        <dbReference type="ARBA" id="ARBA00004389"/>
    </source>
</evidence>
<comment type="subcellular location">
    <subcellularLocation>
        <location evidence="1">Endoplasmic reticulum membrane</location>
        <topology evidence="1">Single-pass membrane protein</topology>
    </subcellularLocation>
</comment>
<evidence type="ECO:0000256" key="10">
    <source>
        <dbReference type="SAM" id="Phobius"/>
    </source>
</evidence>
<keyword evidence="8" id="KW-0676">Redox-active center</keyword>
<feature type="compositionally biased region" description="Basic and acidic residues" evidence="9">
    <location>
        <begin position="310"/>
        <end position="330"/>
    </location>
</feature>
<dbReference type="SUPFAM" id="SSF52833">
    <property type="entry name" value="Thioredoxin-like"/>
    <property type="match status" value="1"/>
</dbReference>
<dbReference type="Pfam" id="PF00085">
    <property type="entry name" value="Thioredoxin"/>
    <property type="match status" value="1"/>
</dbReference>
<dbReference type="Proteomes" id="UP000078200">
    <property type="component" value="Unassembled WGS sequence"/>
</dbReference>
<dbReference type="InterPro" id="IPR013766">
    <property type="entry name" value="Thioredoxin_domain"/>
</dbReference>
<keyword evidence="10" id="KW-0812">Transmembrane</keyword>
<dbReference type="InterPro" id="IPR036249">
    <property type="entry name" value="Thioredoxin-like_sf"/>
</dbReference>
<evidence type="ECO:0000259" key="11">
    <source>
        <dbReference type="PROSITE" id="PS51352"/>
    </source>
</evidence>
<dbReference type="VEuPathDB" id="VectorBase:GAUT021720"/>
<keyword evidence="2" id="KW-0813">Transport</keyword>
<keyword evidence="5" id="KW-0249">Electron transport</keyword>
<evidence type="ECO:0000256" key="2">
    <source>
        <dbReference type="ARBA" id="ARBA00022448"/>
    </source>
</evidence>